<evidence type="ECO:0000313" key="3">
    <source>
        <dbReference type="EMBL" id="AYM86650.1"/>
    </source>
</evidence>
<evidence type="ECO:0000313" key="4">
    <source>
        <dbReference type="Proteomes" id="UP000279995"/>
    </source>
</evidence>
<dbReference type="Proteomes" id="UP000279995">
    <property type="component" value="Chromosome I"/>
</dbReference>
<dbReference type="PANTHER" id="PTHR30486:SF6">
    <property type="entry name" value="TYPE IV PILUS RETRACTATION ATPASE PILT"/>
    <property type="match status" value="1"/>
</dbReference>
<dbReference type="InterPro" id="IPR001482">
    <property type="entry name" value="T2SS/T4SS_dom"/>
</dbReference>
<dbReference type="InterPro" id="IPR027417">
    <property type="entry name" value="P-loop_NTPase"/>
</dbReference>
<reference evidence="3 4" key="1">
    <citation type="submission" date="2018-10" db="EMBL/GenBank/DDBJ databases">
        <title>Complete Genome Sequence and Transcriptomic Profiles of a Marine Bacterium, Pseudoalteromonas agarivorans Hao 2018.</title>
        <authorList>
            <person name="Hao L."/>
        </authorList>
    </citation>
    <scope>NUCLEOTIDE SEQUENCE [LARGE SCALE GENOMIC DNA]</scope>
    <source>
        <strain evidence="3 4">Hao 2018</strain>
    </source>
</reference>
<dbReference type="EMBL" id="CP033065">
    <property type="protein sequence ID" value="AYM86650.1"/>
    <property type="molecule type" value="Genomic_DNA"/>
</dbReference>
<dbReference type="InterPro" id="IPR050921">
    <property type="entry name" value="T4SS_GSP_E_ATPase"/>
</dbReference>
<dbReference type="AlphaFoldDB" id="A0AAD0XCM3"/>
<dbReference type="PANTHER" id="PTHR30486">
    <property type="entry name" value="TWITCHING MOTILITY PROTEIN PILT"/>
    <property type="match status" value="1"/>
</dbReference>
<dbReference type="Pfam" id="PF00437">
    <property type="entry name" value="T2SSE"/>
    <property type="match status" value="1"/>
</dbReference>
<dbReference type="Gene3D" id="3.30.450.380">
    <property type="match status" value="1"/>
</dbReference>
<name>A0AAD0XCM3_9GAMM</name>
<sequence>MFNLSSKPEFVETNLNTFESLKKILHDAVIEEYEQDPSALLNDALLEKISALCSDIDEFAQSSFNSHQQAQVVQAVYDEIQGLGPIAQFMLDDQVSDILINDTQNIWIDKQGKLLCTASKFDDERHLRRFVDRLLDSCARQVNALTPIVDGKLKDGSRVHIVVPPACTSAAIVSIRKFNHKKINDDFLIDNKFLSKNCLTFLKTAVALGVNILVCGNAGAGKTTLLNVLANSINTNERVVTIEESAELNLHHNHVVQLEAHDTNSDGKGAVTLRDLVKAALRMRADRILVGEVRAGEVIDMLQAMNCGHQGSMTTVHANSASDAVTRLSTLVQLHNAQLSDTHTSALIASSIQLIVHVSRNTNGVRTLKSIGEIKRVDGRAQYSALYSVSDTEQVNDKAISTSSVVSFMQSQGANANEISALLQPARERNYE</sequence>
<dbReference type="GO" id="GO:0016887">
    <property type="term" value="F:ATP hydrolysis activity"/>
    <property type="evidence" value="ECO:0007669"/>
    <property type="project" value="InterPro"/>
</dbReference>
<feature type="domain" description="Bacterial type II secretion system protein E" evidence="2">
    <location>
        <begin position="81"/>
        <end position="360"/>
    </location>
</feature>
<evidence type="ECO:0000259" key="2">
    <source>
        <dbReference type="Pfam" id="PF00437"/>
    </source>
</evidence>
<dbReference type="Gene3D" id="3.40.50.300">
    <property type="entry name" value="P-loop containing nucleotide triphosphate hydrolases"/>
    <property type="match status" value="1"/>
</dbReference>
<dbReference type="SUPFAM" id="SSF52540">
    <property type="entry name" value="P-loop containing nucleoside triphosphate hydrolases"/>
    <property type="match status" value="1"/>
</dbReference>
<comment type="similarity">
    <text evidence="1">Belongs to the GSP E family.</text>
</comment>
<gene>
    <name evidence="3" type="ORF">D9T18_07990</name>
</gene>
<accession>A0AAD0XCM3</accession>
<evidence type="ECO:0000256" key="1">
    <source>
        <dbReference type="ARBA" id="ARBA00006611"/>
    </source>
</evidence>
<proteinExistence type="inferred from homology"/>
<dbReference type="RefSeq" id="WP_121637482.1">
    <property type="nucleotide sequence ID" value="NZ_CP033065.1"/>
</dbReference>
<protein>
    <submittedName>
        <fullName evidence="3">CpaF family protein</fullName>
    </submittedName>
</protein>
<organism evidence="3 4">
    <name type="scientific">Pseudoalteromonas agarivorans</name>
    <dbReference type="NCBI Taxonomy" id="176102"/>
    <lineage>
        <taxon>Bacteria</taxon>
        <taxon>Pseudomonadati</taxon>
        <taxon>Pseudomonadota</taxon>
        <taxon>Gammaproteobacteria</taxon>
        <taxon>Alteromonadales</taxon>
        <taxon>Pseudoalteromonadaceae</taxon>
        <taxon>Pseudoalteromonas</taxon>
    </lineage>
</organism>
<dbReference type="CDD" id="cd01130">
    <property type="entry name" value="VirB11-like_ATPase"/>
    <property type="match status" value="1"/>
</dbReference>